<keyword evidence="9 14" id="KW-0472">Membrane</keyword>
<keyword evidence="7 12" id="KW-0106">Calcium</keyword>
<feature type="transmembrane region" description="Helical" evidence="14">
    <location>
        <begin position="85"/>
        <end position="104"/>
    </location>
</feature>
<evidence type="ECO:0000256" key="3">
    <source>
        <dbReference type="ARBA" id="ARBA00022536"/>
    </source>
</evidence>
<feature type="region of interest" description="Disordered" evidence="13">
    <location>
        <begin position="1"/>
        <end position="46"/>
    </location>
</feature>
<evidence type="ECO:0000256" key="5">
    <source>
        <dbReference type="ARBA" id="ARBA00022729"/>
    </source>
</evidence>
<evidence type="ECO:0000256" key="8">
    <source>
        <dbReference type="ARBA" id="ARBA00022989"/>
    </source>
</evidence>
<sequence>MERSNYLEEECGQFPTHPSKCSKRAKGFQTRKKQQHEHSLRSHQSWASPEIMRERHAGLYHRHGPHCDTEYVFPSPTRRHPTISWIFYTCSILAVLAMCLSAAAGQNGDELQRYYFELSVREDVRIGSRVGEVRGDRFSPPYTRRIRTQSMDNRTLNSFAVDLETGVVTTTDYLNREEKDMHTIILTYQPSSTMQFVIVQIRVLDINDVKPTFMKSSLDVSISESAPKDYKIPLGSVRDEDLGTNSTQTIEIVSGNNDRDFALEVKTSSNVDKILDLVVTQRKLDYERTQFYTLVIRATDGGGQYSEMTVNINVLDQNDNEPIFNMSKYSKRVAENVTVGTQIIRVQATDSDSGNNSQITYSIDHRTDPEEYFTIDPVTGWVRVNKPLDYETRSRFTLKLEARDNGNSPLLGTAALDVILENINETPANISLRFEPAFPDGLVPEDTPVDTVVAVVTVDNSEIDAARGQMDLYKDAGYFELRRSPTSLELVVSSPLDREKDAQLDMTLQVTDTGFPPLRASHAFTVIIGDVNDNDPVFSQPQYSATVEETAEVGQEVIRVNATDKDADVNGRVTYSLQDGSQHMGWFAVDAVTGAISTRATLDCELSPHPTLVVVAADGGDPPRIGSAQVTISVRDVNDKEPEFETSFYSIKVAENRRVGDCILTVSTRDLLGYCSKLLHTSINVSSLTTTAQCPANFVLALVHPTPSIRRRVCPPEISRSKSKSFPSQTEPTKRPSSELTLAQTVSAEQTSASAFSL</sequence>
<keyword evidence="2" id="KW-1003">Cell membrane</keyword>
<evidence type="ECO:0000256" key="1">
    <source>
        <dbReference type="ARBA" id="ARBA00004251"/>
    </source>
</evidence>
<feature type="compositionally biased region" description="Basic residues" evidence="13">
    <location>
        <begin position="20"/>
        <end position="35"/>
    </location>
</feature>
<dbReference type="FunFam" id="2.60.40.60:FF:000020">
    <property type="entry name" value="Dachsous cadherin-related 1b"/>
    <property type="match status" value="1"/>
</dbReference>
<dbReference type="EMBL" id="JAWDGP010003865">
    <property type="protein sequence ID" value="KAK3770200.1"/>
    <property type="molecule type" value="Genomic_DNA"/>
</dbReference>
<evidence type="ECO:0000256" key="13">
    <source>
        <dbReference type="SAM" id="MobiDB-lite"/>
    </source>
</evidence>
<feature type="domain" description="Cadherin" evidence="15">
    <location>
        <begin position="325"/>
        <end position="438"/>
    </location>
</feature>
<keyword evidence="17" id="KW-1185">Reference proteome</keyword>
<evidence type="ECO:0000256" key="9">
    <source>
        <dbReference type="ARBA" id="ARBA00023136"/>
    </source>
</evidence>
<dbReference type="PROSITE" id="PS50268">
    <property type="entry name" value="CADHERIN_2"/>
    <property type="match status" value="5"/>
</dbReference>
<keyword evidence="6" id="KW-0677">Repeat</keyword>
<keyword evidence="5" id="KW-0732">Signal</keyword>
<feature type="domain" description="Cadherin" evidence="15">
    <location>
        <begin position="539"/>
        <end position="644"/>
    </location>
</feature>
<dbReference type="PANTHER" id="PTHR24028">
    <property type="entry name" value="CADHERIN-87A"/>
    <property type="match status" value="1"/>
</dbReference>
<dbReference type="GO" id="GO:0007156">
    <property type="term" value="P:homophilic cell adhesion via plasma membrane adhesion molecules"/>
    <property type="evidence" value="ECO:0007669"/>
    <property type="project" value="InterPro"/>
</dbReference>
<keyword evidence="8 14" id="KW-1133">Transmembrane helix</keyword>
<evidence type="ECO:0000256" key="6">
    <source>
        <dbReference type="ARBA" id="ARBA00022737"/>
    </source>
</evidence>
<dbReference type="InterPro" id="IPR002126">
    <property type="entry name" value="Cadherin-like_dom"/>
</dbReference>
<comment type="caution">
    <text evidence="16">The sequence shown here is derived from an EMBL/GenBank/DDBJ whole genome shotgun (WGS) entry which is preliminary data.</text>
</comment>
<dbReference type="InterPro" id="IPR050174">
    <property type="entry name" value="Protocadherin/Cadherin-CA"/>
</dbReference>
<dbReference type="PANTHER" id="PTHR24028:SF328">
    <property type="entry name" value="CADHERIN-3"/>
    <property type="match status" value="1"/>
</dbReference>
<feature type="compositionally biased region" description="Polar residues" evidence="13">
    <location>
        <begin position="738"/>
        <end position="758"/>
    </location>
</feature>
<dbReference type="Proteomes" id="UP001283361">
    <property type="component" value="Unassembled WGS sequence"/>
</dbReference>
<feature type="domain" description="Cadherin" evidence="15">
    <location>
        <begin position="112"/>
        <end position="213"/>
    </location>
</feature>
<proteinExistence type="predicted"/>
<keyword evidence="4 14" id="KW-0812">Transmembrane</keyword>
<evidence type="ECO:0000256" key="14">
    <source>
        <dbReference type="SAM" id="Phobius"/>
    </source>
</evidence>
<feature type="domain" description="Cadherin" evidence="15">
    <location>
        <begin position="443"/>
        <end position="538"/>
    </location>
</feature>
<evidence type="ECO:0000256" key="2">
    <source>
        <dbReference type="ARBA" id="ARBA00022475"/>
    </source>
</evidence>
<dbReference type="GO" id="GO:0005886">
    <property type="term" value="C:plasma membrane"/>
    <property type="evidence" value="ECO:0007669"/>
    <property type="project" value="UniProtKB-SubCell"/>
</dbReference>
<dbReference type="Pfam" id="PF00028">
    <property type="entry name" value="Cadherin"/>
    <property type="match status" value="3"/>
</dbReference>
<evidence type="ECO:0000256" key="7">
    <source>
        <dbReference type="ARBA" id="ARBA00022837"/>
    </source>
</evidence>
<dbReference type="SUPFAM" id="SSF49313">
    <property type="entry name" value="Cadherin-like"/>
    <property type="match status" value="5"/>
</dbReference>
<evidence type="ECO:0000256" key="12">
    <source>
        <dbReference type="PROSITE-ProRule" id="PRU00043"/>
    </source>
</evidence>
<keyword evidence="10" id="KW-1015">Disulfide bond</keyword>
<name>A0AAE0ZJ68_9GAST</name>
<dbReference type="PRINTS" id="PR00205">
    <property type="entry name" value="CADHERIN"/>
</dbReference>
<dbReference type="InterPro" id="IPR015919">
    <property type="entry name" value="Cadherin-like_sf"/>
</dbReference>
<dbReference type="GO" id="GO:0005509">
    <property type="term" value="F:calcium ion binding"/>
    <property type="evidence" value="ECO:0007669"/>
    <property type="project" value="UniProtKB-UniRule"/>
</dbReference>
<dbReference type="InterPro" id="IPR020894">
    <property type="entry name" value="Cadherin_CS"/>
</dbReference>
<comment type="subcellular location">
    <subcellularLocation>
        <location evidence="1">Cell membrane</location>
        <topology evidence="1">Single-pass type I membrane protein</topology>
    </subcellularLocation>
</comment>
<dbReference type="FunFam" id="2.60.40.60:FF:000007">
    <property type="entry name" value="Protocadherin alpha 2"/>
    <property type="match status" value="1"/>
</dbReference>
<evidence type="ECO:0000259" key="15">
    <source>
        <dbReference type="PROSITE" id="PS50268"/>
    </source>
</evidence>
<keyword evidence="3" id="KW-0245">EGF-like domain</keyword>
<dbReference type="AlphaFoldDB" id="A0AAE0ZJ68"/>
<dbReference type="Gene3D" id="2.60.40.60">
    <property type="entry name" value="Cadherins"/>
    <property type="match status" value="5"/>
</dbReference>
<feature type="domain" description="Cadherin" evidence="15">
    <location>
        <begin position="214"/>
        <end position="324"/>
    </location>
</feature>
<dbReference type="FunFam" id="2.60.40.60:FF:000013">
    <property type="entry name" value="Cadherin EGF LAG seven-pass G-type receptor"/>
    <property type="match status" value="1"/>
</dbReference>
<protein>
    <recommendedName>
        <fullName evidence="15">Cadherin domain-containing protein</fullName>
    </recommendedName>
</protein>
<evidence type="ECO:0000256" key="10">
    <source>
        <dbReference type="ARBA" id="ARBA00023157"/>
    </source>
</evidence>
<evidence type="ECO:0000256" key="11">
    <source>
        <dbReference type="ARBA" id="ARBA00023180"/>
    </source>
</evidence>
<gene>
    <name evidence="16" type="ORF">RRG08_038711</name>
</gene>
<evidence type="ECO:0000256" key="4">
    <source>
        <dbReference type="ARBA" id="ARBA00022692"/>
    </source>
</evidence>
<accession>A0AAE0ZJ68</accession>
<dbReference type="SMART" id="SM00112">
    <property type="entry name" value="CA"/>
    <property type="match status" value="5"/>
</dbReference>
<dbReference type="CDD" id="cd11304">
    <property type="entry name" value="Cadherin_repeat"/>
    <property type="match status" value="4"/>
</dbReference>
<keyword evidence="11" id="KW-0325">Glycoprotein</keyword>
<evidence type="ECO:0000313" key="17">
    <source>
        <dbReference type="Proteomes" id="UP001283361"/>
    </source>
</evidence>
<reference evidence="16" key="1">
    <citation type="journal article" date="2023" name="G3 (Bethesda)">
        <title>A reference genome for the long-term kleptoplast-retaining sea slug Elysia crispata morphotype clarki.</title>
        <authorList>
            <person name="Eastman K.E."/>
            <person name="Pendleton A.L."/>
            <person name="Shaikh M.A."/>
            <person name="Suttiyut T."/>
            <person name="Ogas R."/>
            <person name="Tomko P."/>
            <person name="Gavelis G."/>
            <person name="Widhalm J.R."/>
            <person name="Wisecaver J.H."/>
        </authorList>
    </citation>
    <scope>NUCLEOTIDE SEQUENCE</scope>
    <source>
        <strain evidence="16">ECLA1</strain>
    </source>
</reference>
<dbReference type="PROSITE" id="PS00232">
    <property type="entry name" value="CADHERIN_1"/>
    <property type="match status" value="2"/>
</dbReference>
<evidence type="ECO:0000313" key="16">
    <source>
        <dbReference type="EMBL" id="KAK3770200.1"/>
    </source>
</evidence>
<organism evidence="16 17">
    <name type="scientific">Elysia crispata</name>
    <name type="common">lettuce slug</name>
    <dbReference type="NCBI Taxonomy" id="231223"/>
    <lineage>
        <taxon>Eukaryota</taxon>
        <taxon>Metazoa</taxon>
        <taxon>Spiralia</taxon>
        <taxon>Lophotrochozoa</taxon>
        <taxon>Mollusca</taxon>
        <taxon>Gastropoda</taxon>
        <taxon>Heterobranchia</taxon>
        <taxon>Euthyneura</taxon>
        <taxon>Panpulmonata</taxon>
        <taxon>Sacoglossa</taxon>
        <taxon>Placobranchoidea</taxon>
        <taxon>Plakobranchidae</taxon>
        <taxon>Elysia</taxon>
    </lineage>
</organism>
<feature type="region of interest" description="Disordered" evidence="13">
    <location>
        <begin position="715"/>
        <end position="758"/>
    </location>
</feature>